<dbReference type="Proteomes" id="UP001230649">
    <property type="component" value="Unassembled WGS sequence"/>
</dbReference>
<organism evidence="1 2">
    <name type="scientific">Naganishia adeliensis</name>
    <dbReference type="NCBI Taxonomy" id="92952"/>
    <lineage>
        <taxon>Eukaryota</taxon>
        <taxon>Fungi</taxon>
        <taxon>Dikarya</taxon>
        <taxon>Basidiomycota</taxon>
        <taxon>Agaricomycotina</taxon>
        <taxon>Tremellomycetes</taxon>
        <taxon>Filobasidiales</taxon>
        <taxon>Filobasidiaceae</taxon>
        <taxon>Naganishia</taxon>
    </lineage>
</organism>
<comment type="caution">
    <text evidence="1">The sequence shown here is derived from an EMBL/GenBank/DDBJ whole genome shotgun (WGS) entry which is preliminary data.</text>
</comment>
<reference evidence="1" key="1">
    <citation type="submission" date="2023-04" db="EMBL/GenBank/DDBJ databases">
        <title>Draft Genome sequencing of Naganishia species isolated from polar environments using Oxford Nanopore Technology.</title>
        <authorList>
            <person name="Leo P."/>
            <person name="Venkateswaran K."/>
        </authorList>
    </citation>
    <scope>NUCLEOTIDE SEQUENCE</scope>
    <source>
        <strain evidence="1">MNA-CCFEE 5262</strain>
    </source>
</reference>
<name>A0ACC2VU05_9TREE</name>
<sequence>MALAGLRAAFLLLQTAVHRVLRSPTSFHDRTPTGGITSRLAKDVEIVDDELAFNLNTFFNQLSGVFGTFALIMYSYPILSAFLLPMLLLYYILTRFYRSTSRQIKRIDSTTRSFVISKFGEQIAGVASIRAFNQQQHFLRVFSHAVDYQNRFYYTGLILRRWLSVRTQALGSLIVLGVSLFGVLTSNVSPAIFSVALTYTIQTTSAFGKLVLTHALVEQQMNAWERLLHYGNLEIEADPIYPGDPEETWPSEGRVSFSNVELRYRSNLPMALKGVSFEVRAGEKIGIIGRTVVPKPTGAGKSSCLQALFRLVELSGTGTITVDGFDISTIGLDTLRRSLTAIPQEPLLFSGTMRDNLDPEGICSDATLNDALKRCGLIATEDVEHEERLCKFKLDATVADEGKNFSCGERQMVALCRAMVKQRKVLVLDEATSSVDPETDARIQTTIRNEFKNTTLMCIAHRLATIAYYDRVVVLESGKVSEYGTPLALYDQRGSIFRGMCEAASLDREMIVKIRESQ</sequence>
<evidence type="ECO:0000313" key="1">
    <source>
        <dbReference type="EMBL" id="KAJ9102925.1"/>
    </source>
</evidence>
<dbReference type="EMBL" id="JASBWS010000061">
    <property type="protein sequence ID" value="KAJ9102925.1"/>
    <property type="molecule type" value="Genomic_DNA"/>
</dbReference>
<proteinExistence type="predicted"/>
<keyword evidence="2" id="KW-1185">Reference proteome</keyword>
<accession>A0ACC2VU05</accession>
<protein>
    <submittedName>
        <fullName evidence="1">Uncharacterized protein</fullName>
    </submittedName>
</protein>
<evidence type="ECO:0000313" key="2">
    <source>
        <dbReference type="Proteomes" id="UP001230649"/>
    </source>
</evidence>
<gene>
    <name evidence="1" type="ORF">QFC20_004891</name>
</gene>